<name>A0A455ZIB8_9FLAO</name>
<proteinExistence type="predicted"/>
<dbReference type="EMBL" id="BK010614">
    <property type="protein sequence ID" value="DAC75981.1"/>
    <property type="molecule type" value="Genomic_DNA"/>
</dbReference>
<reference evidence="3" key="2">
    <citation type="journal article" date="2014" name="PLoS ONE">
        <title>Insights from the genome annotation of Elizabethkingia anophelis from the malaria vector Anopheles gambiae.</title>
        <authorList>
            <person name="Kukutla P."/>
            <person name="Lindberg B.G."/>
            <person name="Pei D."/>
            <person name="Rayl M."/>
            <person name="Yu W."/>
            <person name="Steritz M."/>
            <person name="Faye I."/>
            <person name="Xu J."/>
        </authorList>
    </citation>
    <scope>NUCLEOTIDE SEQUENCE</scope>
</reference>
<dbReference type="EMBL" id="BK010625">
    <property type="protein sequence ID" value="DAC76528.1"/>
    <property type="molecule type" value="Genomic_DNA"/>
</dbReference>
<gene>
    <name evidence="3" type="primary">ICEEaIII(7)_NUHP1_68306_68193</name>
    <name evidence="1" type="synonym">ICEEaIII(11)_NUH6_50023_49910</name>
    <name evidence="2" type="synonym">ICEEaIII(12)_NUH11_36133_36020</name>
</gene>
<reference evidence="3" key="7">
    <citation type="journal article" date="2017" name="Sci. Rep.">
        <title>Genomic features, phylogenetic relationships, and comparative genomics of Elizabethkingia anophelis strain EM361-97 isolated in Taiwan.</title>
        <authorList>
            <person name="Lin J.N."/>
            <person name="Lai C.H."/>
            <person name="Yang C.H."/>
            <person name="Huang Y.H."/>
            <person name="Lin H.H."/>
        </authorList>
    </citation>
    <scope>NUCLEOTIDE SEQUENCE</scope>
</reference>
<reference evidence="3" key="3">
    <citation type="journal article" date="2016" name="Genome Announc.">
        <title>Complete Genome Sequences of Four Strains from the 2015-2016 Elizabethkingia anophelis Outbreak.</title>
        <authorList>
            <person name="Nicholson A.C."/>
            <person name="Whitney A.M."/>
            <person name="Emery B.D."/>
            <person name="Bell M.E."/>
            <person name="Gartin J.T."/>
            <person name="Humrighouse B.W."/>
            <person name="Loparev V.N."/>
            <person name="Batra D."/>
            <person name="Sheth M."/>
            <person name="Rowe L.A."/>
            <person name="Juieng P."/>
            <person name="Knipe K."/>
            <person name="Gulvik C."/>
            <person name="McQuiston J.R."/>
        </authorList>
    </citation>
    <scope>NUCLEOTIDE SEQUENCE</scope>
</reference>
<reference evidence="3" key="8">
    <citation type="journal article" date="2018" name="J. ISSAAS">
        <title>In Silico Identification of Three Types of Integrative and Conjugative Elements (ICEs) in Elizabethkingia anophelis Strains Isolated from Around the World.</title>
        <authorList>
            <person name="Xu J."/>
            <person name="Pei D."/>
            <person name="Nicholson A."/>
            <person name="Lan Y."/>
            <person name="Xia Q."/>
        </authorList>
    </citation>
    <scope>NUCLEOTIDE SEQUENCE</scope>
</reference>
<reference evidence="3" key="4">
    <citation type="journal article" date="2016" name="Sci. Rep.">
        <title>Genomic epidemiology and global diversity of the emerging bacterial pathogen Elizabethkingia anophelis.</title>
        <authorList>
            <person name="Breurec S."/>
            <person name="Criscuolo A."/>
            <person name="Diancourt L."/>
            <person name="Rendueles O."/>
            <person name="Vandenbogaert M."/>
            <person name="Passet V."/>
            <person name="Caro V."/>
            <person name="Rocha E.P."/>
            <person name="Touchon M."/>
            <person name="Brisse S."/>
        </authorList>
    </citation>
    <scope>NUCLEOTIDE SEQUENCE</scope>
</reference>
<reference evidence="3" key="5">
    <citation type="journal article" date="2017" name="Genome Announc.">
        <title>Complete Circularized Genome Sequences of Four Strains of Elizabethkingia anophelis, Including Two Novel Strains Isolated from Wild-Caught Anopheles sinensis.</title>
        <authorList>
            <person name="Pei D."/>
            <person name="Nicholson A.C."/>
            <person name="Jiang J."/>
            <person name="Chen H."/>
            <person name="Whitney A.M."/>
            <person name="Villarma A."/>
            <person name="Bell M."/>
            <person name="Humrighouse B."/>
            <person name="Rowe L.A."/>
            <person name="Sheth M."/>
            <person name="Batra D."/>
            <person name="Juieng P."/>
            <person name="Loparev V.N."/>
            <person name="McQuiston J.R."/>
            <person name="Lan Y."/>
            <person name="Ma Y."/>
            <person name="Xu J."/>
        </authorList>
    </citation>
    <scope>NUCLEOTIDE SEQUENCE</scope>
</reference>
<dbReference type="EMBL" id="BK010613">
    <property type="protein sequence ID" value="DAC75891.1"/>
    <property type="molecule type" value="Genomic_DNA"/>
</dbReference>
<evidence type="ECO:0000313" key="2">
    <source>
        <dbReference type="EMBL" id="DAC75981.1"/>
    </source>
</evidence>
<sequence length="37" mass="4485">MLFLAVARWNETQKNKRVVYRLGMIFYSQNCKYSVNI</sequence>
<protein>
    <submittedName>
        <fullName evidence="3">Uncharacterized protein</fullName>
    </submittedName>
</protein>
<reference evidence="3" key="6">
    <citation type="journal article" date="2017" name="Nat. Commun.">
        <title>Evolutionary dynamics and genomic features of the Elizabethkingia anophelis 2015 to 2016 Wisconsin outbreak strain.</title>
        <authorList>
            <person name="Perrin A."/>
            <person name="Larsonneur E."/>
            <person name="Nicholson A.C."/>
            <person name="Edwards D.J."/>
            <person name="Gundlach K.M."/>
            <person name="Whitney A.M."/>
            <person name="Gulvik C.A."/>
            <person name="Bell M.E."/>
            <person name="Rendueles O."/>
            <person name="Cury J."/>
            <person name="Hugon P."/>
            <person name="Clermont D."/>
            <person name="Enouf V."/>
            <person name="Loparev V."/>
            <person name="Juieng P."/>
            <person name="Monson T."/>
            <person name="Warshauer D."/>
            <person name="Elbadawi L.I."/>
            <person name="Walters M.S."/>
            <person name="Crist M.B."/>
            <person name="Noble-Wang J."/>
            <person name="Borlaug G."/>
            <person name="Rocha E.P.C."/>
            <person name="Criscuolo A."/>
            <person name="Touchon M."/>
            <person name="Davis J.P."/>
            <person name="Holt K.E."/>
            <person name="McQuiston J.R."/>
            <person name="Brisse S."/>
        </authorList>
    </citation>
    <scope>NUCLEOTIDE SEQUENCE</scope>
</reference>
<evidence type="ECO:0000313" key="3">
    <source>
        <dbReference type="EMBL" id="DAC76528.1"/>
    </source>
</evidence>
<reference evidence="3" key="1">
    <citation type="journal article" date="2014" name="Genome Biol. Evol.">
        <title>Comparative genomic analysis of malaria mosquito vector-associated novel pathogen Elizabethkingia anophelis.</title>
        <authorList>
            <person name="Teo J."/>
            <person name="Tan S.Y."/>
            <person name="Liu Y."/>
            <person name="Tay M."/>
            <person name="Ding Y."/>
            <person name="Li Y."/>
            <person name="Kjelleberg S."/>
            <person name="Givskov M."/>
            <person name="Lin R.T."/>
            <person name="Yang L."/>
        </authorList>
    </citation>
    <scope>NUCLEOTIDE SEQUENCE</scope>
</reference>
<accession>A0A455ZIB8</accession>
<organism evidence="3">
    <name type="scientific">Elizabethkingia anophelis</name>
    <dbReference type="NCBI Taxonomy" id="1117645"/>
    <lineage>
        <taxon>Bacteria</taxon>
        <taxon>Pseudomonadati</taxon>
        <taxon>Bacteroidota</taxon>
        <taxon>Flavobacteriia</taxon>
        <taxon>Flavobacteriales</taxon>
        <taxon>Weeksellaceae</taxon>
        <taxon>Elizabethkingia</taxon>
    </lineage>
</organism>
<dbReference type="AlphaFoldDB" id="A0A455ZIB8"/>
<evidence type="ECO:0000313" key="1">
    <source>
        <dbReference type="EMBL" id="DAC75891.1"/>
    </source>
</evidence>